<dbReference type="InterPro" id="IPR024571">
    <property type="entry name" value="ERAP1-like_C_dom"/>
</dbReference>
<dbReference type="GO" id="GO:0008270">
    <property type="term" value="F:zinc ion binding"/>
    <property type="evidence" value="ECO:0007669"/>
    <property type="project" value="UniProtKB-UniRule"/>
</dbReference>
<feature type="site" description="Transition state stabilizer" evidence="16">
    <location>
        <position position="450"/>
    </location>
</feature>
<feature type="domain" description="ERAP1-like C-terminal" evidence="19">
    <location>
        <begin position="592"/>
        <end position="917"/>
    </location>
</feature>
<dbReference type="FunFam" id="2.60.40.1730:FF:000001">
    <property type="entry name" value="Leucyl-cystinyl aminopeptidase"/>
    <property type="match status" value="1"/>
</dbReference>
<dbReference type="PANTHER" id="PTHR11533">
    <property type="entry name" value="PROTEASE M1 ZINC METALLOPROTEASE"/>
    <property type="match status" value="1"/>
</dbReference>
<comment type="cofactor">
    <cofactor evidence="15 17">
        <name>Zn(2+)</name>
        <dbReference type="ChEBI" id="CHEBI:29105"/>
    </cofactor>
    <text evidence="15 17">Binds 1 zinc ion per subunit.</text>
</comment>
<protein>
    <recommendedName>
        <fullName evidence="17">Aminopeptidase</fullName>
        <ecNumber evidence="17">3.4.11.-</ecNumber>
    </recommendedName>
</protein>
<dbReference type="STRING" id="1676925.ENSPKIP00000034358"/>
<evidence type="ECO:0000256" key="15">
    <source>
        <dbReference type="PIRSR" id="PIRSR634016-3"/>
    </source>
</evidence>
<keyword evidence="6 15" id="KW-0479">Metal-binding</keyword>
<dbReference type="InterPro" id="IPR001930">
    <property type="entry name" value="Peptidase_M1"/>
</dbReference>
<dbReference type="Gene3D" id="2.60.40.1910">
    <property type="match status" value="1"/>
</dbReference>
<name>A0A3B3SVT2_9TELE</name>
<keyword evidence="5 17" id="KW-0812">Transmembrane</keyword>
<evidence type="ECO:0000256" key="11">
    <source>
        <dbReference type="ARBA" id="ARBA00023049"/>
    </source>
</evidence>
<feature type="transmembrane region" description="Helical" evidence="17">
    <location>
        <begin position="12"/>
        <end position="30"/>
    </location>
</feature>
<dbReference type="FunFam" id="1.25.50.20:FF:000012">
    <property type="entry name" value="Aminopeptidase N"/>
    <property type="match status" value="1"/>
</dbReference>
<dbReference type="GO" id="GO:0006508">
    <property type="term" value="P:proteolysis"/>
    <property type="evidence" value="ECO:0007669"/>
    <property type="project" value="UniProtKB-KW"/>
</dbReference>
<dbReference type="SUPFAM" id="SSF55486">
    <property type="entry name" value="Metalloproteases ('zincins'), catalytic domain"/>
    <property type="match status" value="1"/>
</dbReference>
<dbReference type="PANTHER" id="PTHR11533:SF271">
    <property type="entry name" value="AMINOPEPTIDASE"/>
    <property type="match status" value="1"/>
</dbReference>
<comment type="similarity">
    <text evidence="2 17">Belongs to the peptidase M1 family.</text>
</comment>
<dbReference type="Pfam" id="PF17900">
    <property type="entry name" value="Peptidase_M1_N"/>
    <property type="match status" value="1"/>
</dbReference>
<dbReference type="InterPro" id="IPR027268">
    <property type="entry name" value="Peptidase_M4/M1_CTD_sf"/>
</dbReference>
<dbReference type="GeneTree" id="ENSGT00940000154876"/>
<keyword evidence="7 17" id="KW-0378">Hydrolase</keyword>
<dbReference type="GO" id="GO:0043171">
    <property type="term" value="P:peptide catabolic process"/>
    <property type="evidence" value="ECO:0007669"/>
    <property type="project" value="TreeGrafter"/>
</dbReference>
<evidence type="ECO:0000256" key="13">
    <source>
        <dbReference type="ARBA" id="ARBA00023180"/>
    </source>
</evidence>
<dbReference type="FunFam" id="2.60.40.1910:FF:000006">
    <property type="entry name" value="Aminopeptidase"/>
    <property type="match status" value="1"/>
</dbReference>
<evidence type="ECO:0000313" key="22">
    <source>
        <dbReference type="Proteomes" id="UP000261540"/>
    </source>
</evidence>
<feature type="active site" description="Proton acceptor" evidence="14">
    <location>
        <position position="362"/>
    </location>
</feature>
<evidence type="ECO:0000256" key="7">
    <source>
        <dbReference type="ARBA" id="ARBA00022801"/>
    </source>
</evidence>
<evidence type="ECO:0000256" key="8">
    <source>
        <dbReference type="ARBA" id="ARBA00022833"/>
    </source>
</evidence>
<evidence type="ECO:0000256" key="5">
    <source>
        <dbReference type="ARBA" id="ARBA00022692"/>
    </source>
</evidence>
<dbReference type="EC" id="3.4.11.-" evidence="17"/>
<organism evidence="21 22">
    <name type="scientific">Paramormyrops kingsleyae</name>
    <dbReference type="NCBI Taxonomy" id="1676925"/>
    <lineage>
        <taxon>Eukaryota</taxon>
        <taxon>Metazoa</taxon>
        <taxon>Chordata</taxon>
        <taxon>Craniata</taxon>
        <taxon>Vertebrata</taxon>
        <taxon>Euteleostomi</taxon>
        <taxon>Actinopterygii</taxon>
        <taxon>Neopterygii</taxon>
        <taxon>Teleostei</taxon>
        <taxon>Osteoglossocephala</taxon>
        <taxon>Osteoglossomorpha</taxon>
        <taxon>Osteoglossiformes</taxon>
        <taxon>Mormyridae</taxon>
        <taxon>Paramormyrops</taxon>
    </lineage>
</organism>
<keyword evidence="12 17" id="KW-0472">Membrane</keyword>
<evidence type="ECO:0000259" key="19">
    <source>
        <dbReference type="Pfam" id="PF11838"/>
    </source>
</evidence>
<evidence type="ECO:0000256" key="12">
    <source>
        <dbReference type="ARBA" id="ARBA00023136"/>
    </source>
</evidence>
<dbReference type="InterPro" id="IPR045357">
    <property type="entry name" value="Aminopeptidase_N-like_N"/>
</dbReference>
<keyword evidence="3 17" id="KW-0031">Aminopeptidase</keyword>
<dbReference type="InterPro" id="IPR042097">
    <property type="entry name" value="Aminopeptidase_N-like_N_sf"/>
</dbReference>
<dbReference type="PRINTS" id="PR00756">
    <property type="entry name" value="ALADIPTASE"/>
</dbReference>
<dbReference type="Gene3D" id="1.10.390.10">
    <property type="entry name" value="Neutral Protease Domain 2"/>
    <property type="match status" value="1"/>
</dbReference>
<dbReference type="Pfam" id="PF01433">
    <property type="entry name" value="Peptidase_M1"/>
    <property type="match status" value="1"/>
</dbReference>
<evidence type="ECO:0000256" key="14">
    <source>
        <dbReference type="PIRSR" id="PIRSR634016-1"/>
    </source>
</evidence>
<evidence type="ECO:0000256" key="16">
    <source>
        <dbReference type="PIRSR" id="PIRSR634016-4"/>
    </source>
</evidence>
<keyword evidence="22" id="KW-1185">Reference proteome</keyword>
<keyword evidence="13" id="KW-0325">Glycoprotein</keyword>
<comment type="subcellular location">
    <subcellularLocation>
        <location evidence="1">Membrane</location>
        <topology evidence="1">Single-pass type II membrane protein</topology>
    </subcellularLocation>
</comment>
<keyword evidence="8 15" id="KW-0862">Zinc</keyword>
<dbReference type="FunFam" id="1.10.390.10:FF:000016">
    <property type="entry name" value="Glutamyl aminopeptidase"/>
    <property type="match status" value="1"/>
</dbReference>
<dbReference type="GO" id="GO:0005737">
    <property type="term" value="C:cytoplasm"/>
    <property type="evidence" value="ECO:0007669"/>
    <property type="project" value="TreeGrafter"/>
</dbReference>
<dbReference type="InterPro" id="IPR050344">
    <property type="entry name" value="Peptidase_M1_aminopeptidases"/>
</dbReference>
<dbReference type="Gene3D" id="2.60.40.1730">
    <property type="entry name" value="tricorn interacting facor f3 domain"/>
    <property type="match status" value="1"/>
</dbReference>
<feature type="domain" description="Aminopeptidase N-like N-terminal" evidence="20">
    <location>
        <begin position="55"/>
        <end position="252"/>
    </location>
</feature>
<evidence type="ECO:0000256" key="2">
    <source>
        <dbReference type="ARBA" id="ARBA00010136"/>
    </source>
</evidence>
<sequence>MGDVSKKLAKVAAVVVVVIIIVLCIVFGKWSSSKDTSQPRTLAWDNFRLPDSLLPKSYNVTLWPRLQKNKQGTYIFTGASSVIFTCAKETNLILIHCHKLNLTMTNGFHATLTSLGGESTPSIITTRLQEQTQYLVIQLNGNLAVGKFYSLKTKFKGELADDMEGFYRSEYEEDGVKKIVATTQMQATYARKAFPCFDEPTMKASFYITIIHERGTVALSNGMDIESVNMTINNETVTRTTFEPTPQMSTYLLAFIVSDYTYISSAKKDNALIRIWARRKAISRRQGQYALNVTGQILQFFVNYYKSPYPLSKSDQVALPDFQAGAMENWGLITYRESSLLYDSAISSNGNKERVATVIAHELAHMWFGNLVTLKWWNDLWLNEGFATYVSYLGVDYAAPAWNINDLIVLYDVHKALAFDSLASSHPLSSKAESINKPEEISQMFNTISYSKGAAVLRMLSAFLTESVFVKGLRTYLSEFAFKNTIASDLWNHLQRAVDQSPNITIPRKVTEIMDRWVLQMGYPVVTINTHTGAVSQQHFLLDPDSKVDRPSEFKYKWFVPVQWMDSSRVVKTFWLLKATDTHKAMKINTGWVLANVHMSGYFRVNYDTDNWEQLLTQLINNHKVIPPINRAQILDDAFNLARAKILSTTLAMRLTKYLSKEREYIPWASAINNLDYFILMFDGSKEYAPLKEYLKKLVTPLFAYLKNITKNWTQVPAGHTDQYLQVTAIRRACRLGLQDCQRLTKDWFNKWMQNQAINRIHPNLRGAVYCSAIEAGGRQEWDFGWKMFQNASVAAEADKLRFSLSCTKDQSLLKRYLDYALDANKIRKQDAISTIVYIASNVEGSKLAWDFVKRNWDRIFAEFGGVSSFSYLINGVTQRFSTDYDLKQFQKFKEEKSKTGFGSGTLALEQVMEKIKANIKWLAKNKAEVMQFLKKENSQKG</sequence>
<evidence type="ECO:0000256" key="6">
    <source>
        <dbReference type="ARBA" id="ARBA00022723"/>
    </source>
</evidence>
<keyword evidence="11 17" id="KW-0482">Metalloprotease</keyword>
<evidence type="ECO:0000259" key="18">
    <source>
        <dbReference type="Pfam" id="PF01433"/>
    </source>
</evidence>
<keyword evidence="10 17" id="KW-1133">Transmembrane helix</keyword>
<evidence type="ECO:0000256" key="3">
    <source>
        <dbReference type="ARBA" id="ARBA00022438"/>
    </source>
</evidence>
<keyword evidence="9" id="KW-0735">Signal-anchor</keyword>
<dbReference type="OrthoDB" id="510539at2759"/>
<evidence type="ECO:0000313" key="21">
    <source>
        <dbReference type="Ensembl" id="ENSPKIP00000034358.1"/>
    </source>
</evidence>
<dbReference type="GO" id="GO:0042277">
    <property type="term" value="F:peptide binding"/>
    <property type="evidence" value="ECO:0007669"/>
    <property type="project" value="TreeGrafter"/>
</dbReference>
<dbReference type="Proteomes" id="UP000261540">
    <property type="component" value="Unplaced"/>
</dbReference>
<dbReference type="Ensembl" id="ENSPKIT00000015268.1">
    <property type="protein sequence ID" value="ENSPKIP00000034358.1"/>
    <property type="gene ID" value="ENSPKIG00000013722.1"/>
</dbReference>
<accession>A0A3B3SVT2</accession>
<feature type="binding site" evidence="15">
    <location>
        <position position="365"/>
    </location>
    <ligand>
        <name>Zn(2+)</name>
        <dbReference type="ChEBI" id="CHEBI:29105"/>
        <note>catalytic</note>
    </ligand>
</feature>
<reference evidence="21" key="1">
    <citation type="submission" date="2025-08" db="UniProtKB">
        <authorList>
            <consortium name="Ensembl"/>
        </authorList>
    </citation>
    <scope>IDENTIFICATION</scope>
</reference>
<evidence type="ECO:0000256" key="10">
    <source>
        <dbReference type="ARBA" id="ARBA00022989"/>
    </source>
</evidence>
<dbReference type="InterPro" id="IPR034016">
    <property type="entry name" value="M1_APN-typ"/>
</dbReference>
<dbReference type="GO" id="GO:0070006">
    <property type="term" value="F:metalloaminopeptidase activity"/>
    <property type="evidence" value="ECO:0007669"/>
    <property type="project" value="TreeGrafter"/>
</dbReference>
<proteinExistence type="inferred from homology"/>
<keyword evidence="4 17" id="KW-0645">Protease</keyword>
<evidence type="ECO:0000259" key="20">
    <source>
        <dbReference type="Pfam" id="PF17900"/>
    </source>
</evidence>
<evidence type="ECO:0000256" key="1">
    <source>
        <dbReference type="ARBA" id="ARBA00004606"/>
    </source>
</evidence>
<dbReference type="AlphaFoldDB" id="A0A3B3SVT2"/>
<dbReference type="Pfam" id="PF11838">
    <property type="entry name" value="ERAP1_C"/>
    <property type="match status" value="1"/>
</dbReference>
<evidence type="ECO:0000256" key="17">
    <source>
        <dbReference type="RuleBase" id="RU364040"/>
    </source>
</evidence>
<dbReference type="GO" id="GO:0005886">
    <property type="term" value="C:plasma membrane"/>
    <property type="evidence" value="ECO:0007669"/>
    <property type="project" value="TreeGrafter"/>
</dbReference>
<dbReference type="Gene3D" id="1.25.50.20">
    <property type="match status" value="1"/>
</dbReference>
<evidence type="ECO:0000256" key="9">
    <source>
        <dbReference type="ARBA" id="ARBA00022968"/>
    </source>
</evidence>
<dbReference type="GO" id="GO:0005615">
    <property type="term" value="C:extracellular space"/>
    <property type="evidence" value="ECO:0007669"/>
    <property type="project" value="TreeGrafter"/>
</dbReference>
<dbReference type="CDD" id="cd09601">
    <property type="entry name" value="M1_APN-Q_like"/>
    <property type="match status" value="1"/>
</dbReference>
<dbReference type="SUPFAM" id="SSF63737">
    <property type="entry name" value="Leukotriene A4 hydrolase N-terminal domain"/>
    <property type="match status" value="1"/>
</dbReference>
<feature type="binding site" evidence="15">
    <location>
        <position position="384"/>
    </location>
    <ligand>
        <name>Zn(2+)</name>
        <dbReference type="ChEBI" id="CHEBI:29105"/>
        <note>catalytic</note>
    </ligand>
</feature>
<dbReference type="InterPro" id="IPR014782">
    <property type="entry name" value="Peptidase_M1_dom"/>
</dbReference>
<feature type="binding site" evidence="15">
    <location>
        <position position="361"/>
    </location>
    <ligand>
        <name>Zn(2+)</name>
        <dbReference type="ChEBI" id="CHEBI:29105"/>
        <note>catalytic</note>
    </ligand>
</feature>
<feature type="domain" description="Peptidase M1 membrane alanine aminopeptidase" evidence="18">
    <location>
        <begin position="289"/>
        <end position="517"/>
    </location>
</feature>
<reference evidence="21" key="2">
    <citation type="submission" date="2025-09" db="UniProtKB">
        <authorList>
            <consortium name="Ensembl"/>
        </authorList>
    </citation>
    <scope>IDENTIFICATION</scope>
</reference>
<evidence type="ECO:0000256" key="4">
    <source>
        <dbReference type="ARBA" id="ARBA00022670"/>
    </source>
</evidence>